<dbReference type="RefSeq" id="XP_066673839.1">
    <property type="nucleotide sequence ID" value="XM_066806543.1"/>
</dbReference>
<organism evidence="2 3">
    <name type="scientific">Apiospora hydei</name>
    <dbReference type="NCBI Taxonomy" id="1337664"/>
    <lineage>
        <taxon>Eukaryota</taxon>
        <taxon>Fungi</taxon>
        <taxon>Dikarya</taxon>
        <taxon>Ascomycota</taxon>
        <taxon>Pezizomycotina</taxon>
        <taxon>Sordariomycetes</taxon>
        <taxon>Xylariomycetidae</taxon>
        <taxon>Amphisphaeriales</taxon>
        <taxon>Apiosporaceae</taxon>
        <taxon>Apiospora</taxon>
    </lineage>
</organism>
<dbReference type="GeneID" id="92039603"/>
<dbReference type="InterPro" id="IPR000182">
    <property type="entry name" value="GNAT_dom"/>
</dbReference>
<protein>
    <recommendedName>
        <fullName evidence="1">N-acetyltransferase domain-containing protein</fullName>
    </recommendedName>
</protein>
<dbReference type="Proteomes" id="UP001433268">
    <property type="component" value="Unassembled WGS sequence"/>
</dbReference>
<dbReference type="SUPFAM" id="SSF55729">
    <property type="entry name" value="Acyl-CoA N-acyltransferases (Nat)"/>
    <property type="match status" value="1"/>
</dbReference>
<dbReference type="Pfam" id="PF00583">
    <property type="entry name" value="Acetyltransf_1"/>
    <property type="match status" value="1"/>
</dbReference>
<comment type="caution">
    <text evidence="2">The sequence shown here is derived from an EMBL/GenBank/DDBJ whole genome shotgun (WGS) entry which is preliminary data.</text>
</comment>
<dbReference type="PROSITE" id="PS51186">
    <property type="entry name" value="GNAT"/>
    <property type="match status" value="1"/>
</dbReference>
<keyword evidence="3" id="KW-1185">Reference proteome</keyword>
<dbReference type="EMBL" id="JAQQWN010000003">
    <property type="protein sequence ID" value="KAK8091867.1"/>
    <property type="molecule type" value="Genomic_DNA"/>
</dbReference>
<dbReference type="InterPro" id="IPR016181">
    <property type="entry name" value="Acyl_CoA_acyltransferase"/>
</dbReference>
<evidence type="ECO:0000313" key="3">
    <source>
        <dbReference type="Proteomes" id="UP001433268"/>
    </source>
</evidence>
<evidence type="ECO:0000313" key="2">
    <source>
        <dbReference type="EMBL" id="KAK8091867.1"/>
    </source>
</evidence>
<name>A0ABR1X8L7_9PEZI</name>
<dbReference type="Gene3D" id="3.40.630.30">
    <property type="match status" value="1"/>
</dbReference>
<accession>A0ABR1X8L7</accession>
<sequence length="226" mass="25615">MKRIRIIQATRDYAPVIQNMVHDAYLLYDPRGGSPFMDSPLGLVDWAKAIERDRWEIWALLVERRNTKVSAPLSRTPLTFHPFPRLPRELKDMIWNIAVEDAKVEELIGCIALHGPTLLDPRNTLNVENVAVATHWQRLGYGRVLAEFAEEVARSRGLAGLDIPSPELSQRDSARIFGFLQAMGFAPARDHARVPAPFIYEKLIRSDETGAYGDPWEGVNEVYPQS</sequence>
<evidence type="ECO:0000259" key="1">
    <source>
        <dbReference type="PROSITE" id="PS51186"/>
    </source>
</evidence>
<gene>
    <name evidence="2" type="ORF">PG997_002228</name>
</gene>
<feature type="domain" description="N-acetyltransferase" evidence="1">
    <location>
        <begin position="44"/>
        <end position="205"/>
    </location>
</feature>
<reference evidence="2 3" key="1">
    <citation type="submission" date="2023-01" db="EMBL/GenBank/DDBJ databases">
        <title>Analysis of 21 Apiospora genomes using comparative genomics revels a genus with tremendous synthesis potential of carbohydrate active enzymes and secondary metabolites.</title>
        <authorList>
            <person name="Sorensen T."/>
        </authorList>
    </citation>
    <scope>NUCLEOTIDE SEQUENCE [LARGE SCALE GENOMIC DNA]</scope>
    <source>
        <strain evidence="2 3">CBS 114990</strain>
    </source>
</reference>
<dbReference type="CDD" id="cd04301">
    <property type="entry name" value="NAT_SF"/>
    <property type="match status" value="1"/>
</dbReference>
<proteinExistence type="predicted"/>